<evidence type="ECO:0000313" key="1">
    <source>
        <dbReference type="EMBL" id="VXD16524.1"/>
    </source>
</evidence>
<dbReference type="AlphaFoldDB" id="A0A7Z9E0F7"/>
<name>A0A7Z9E0F7_9CYAN</name>
<evidence type="ECO:0000313" key="2">
    <source>
        <dbReference type="Proteomes" id="UP000184550"/>
    </source>
</evidence>
<comment type="caution">
    <text evidence="1">The sequence shown here is derived from an EMBL/GenBank/DDBJ whole genome shotgun (WGS) entry which is preliminary data.</text>
</comment>
<organism evidence="1 2">
    <name type="scientific">Planktothrix serta PCC 8927</name>
    <dbReference type="NCBI Taxonomy" id="671068"/>
    <lineage>
        <taxon>Bacteria</taxon>
        <taxon>Bacillati</taxon>
        <taxon>Cyanobacteriota</taxon>
        <taxon>Cyanophyceae</taxon>
        <taxon>Oscillatoriophycideae</taxon>
        <taxon>Oscillatoriales</taxon>
        <taxon>Microcoleaceae</taxon>
        <taxon>Planktothrix</taxon>
    </lineage>
</organism>
<protein>
    <submittedName>
        <fullName evidence="1">Uncharacterized protein</fullName>
    </submittedName>
</protein>
<gene>
    <name evidence="1" type="ORF">PL8927_550004</name>
</gene>
<dbReference type="EMBL" id="CZCU02000130">
    <property type="protein sequence ID" value="VXD16524.1"/>
    <property type="molecule type" value="Genomic_DNA"/>
</dbReference>
<sequence>MQVIGICGLKQSWEPATVDMIRFGVAPSTANPSIIQSRYECTTPS</sequence>
<proteinExistence type="predicted"/>
<reference evidence="1" key="1">
    <citation type="submission" date="2019-10" db="EMBL/GenBank/DDBJ databases">
        <authorList>
            <consortium name="Genoscope - CEA"/>
            <person name="William W."/>
        </authorList>
    </citation>
    <scope>NUCLEOTIDE SEQUENCE [LARGE SCALE GENOMIC DNA]</scope>
    <source>
        <strain evidence="1">BBR_PRJEB10992</strain>
    </source>
</reference>
<dbReference type="Proteomes" id="UP000184550">
    <property type="component" value="Unassembled WGS sequence"/>
</dbReference>
<keyword evidence="2" id="KW-1185">Reference proteome</keyword>
<accession>A0A7Z9E0F7</accession>